<evidence type="ECO:0000256" key="1">
    <source>
        <dbReference type="ARBA" id="ARBA00022676"/>
    </source>
</evidence>
<dbReference type="SUPFAM" id="SSF53167">
    <property type="entry name" value="Purine and uridine phosphorylases"/>
    <property type="match status" value="1"/>
</dbReference>
<dbReference type="STRING" id="905079.L1J6F5"/>
<dbReference type="InterPro" id="IPR000845">
    <property type="entry name" value="Nucleoside_phosphorylase_d"/>
</dbReference>
<dbReference type="AlphaFoldDB" id="L1J6F5"/>
<reference evidence="6" key="3">
    <citation type="submission" date="2016-03" db="UniProtKB">
        <authorList>
            <consortium name="EnsemblProtists"/>
        </authorList>
    </citation>
    <scope>IDENTIFICATION</scope>
</reference>
<keyword evidence="3" id="KW-0660">Purine salvage</keyword>
<evidence type="ECO:0000256" key="3">
    <source>
        <dbReference type="ARBA" id="ARBA00022726"/>
    </source>
</evidence>
<dbReference type="PaxDb" id="55529-EKX44123"/>
<accession>L1J6F5</accession>
<dbReference type="GO" id="GO:0017061">
    <property type="term" value="F:S-methyl-5-thioadenosine phosphorylase activity"/>
    <property type="evidence" value="ECO:0007669"/>
    <property type="project" value="InterPro"/>
</dbReference>
<dbReference type="InterPro" id="IPR035994">
    <property type="entry name" value="Nucleoside_phosphorylase_sf"/>
</dbReference>
<dbReference type="PANTHER" id="PTHR42679">
    <property type="entry name" value="S-METHYL-5'-THIOADENOSINE PHOSPHORYLASE"/>
    <property type="match status" value="1"/>
</dbReference>
<dbReference type="GO" id="GO:0019509">
    <property type="term" value="P:L-methionine salvage from methylthioadenosine"/>
    <property type="evidence" value="ECO:0007669"/>
    <property type="project" value="TreeGrafter"/>
</dbReference>
<evidence type="ECO:0000259" key="4">
    <source>
        <dbReference type="Pfam" id="PF01048"/>
    </source>
</evidence>
<dbReference type="OrthoDB" id="406941at2759"/>
<dbReference type="RefSeq" id="XP_005831103.1">
    <property type="nucleotide sequence ID" value="XM_005831046.1"/>
</dbReference>
<dbReference type="Pfam" id="PF01048">
    <property type="entry name" value="PNP_UDP_1"/>
    <property type="match status" value="1"/>
</dbReference>
<dbReference type="HOGENOM" id="CLU_685964_0_0_1"/>
<keyword evidence="7" id="KW-1185">Reference proteome</keyword>
<evidence type="ECO:0000313" key="6">
    <source>
        <dbReference type="EnsemblProtists" id="EKX44123"/>
    </source>
</evidence>
<sequence>MQTPAYPPLPDDLVSKPKYAVIGGSGVTVAGEERFSFKTSLGWEKRVLFVNRHLCTSWDESGKATYAPPHVVDFHVILYGLKKLNVKGVCAIGSTGSLRPKTRVVDVSFSAPVTFWGKIPMGTFQPSGVEEGKIHFAPASKDDSDWVNMRSWVQKVLAPVLKEHQGKIKMAEGQEEKNWPSVFGCEVGVDVKLSYVQTCGPRFETRSEIQTYATLGHIVGMTCASEWTLAQELCLPYVLVCAVDNSANGLSLHPGGPVQEYLDHKGDIAEVRRGREEERGKWRRDAGAGGESGVLFVSSLFPVEGDDLQAWELEGPMENGEEGNDRELKSVLAGDQRDGAFSLDILLRGECVRNKKGSKEQVQVLIRKEAHQFLLLLPRHLRHASCIGDNESTGTYHAPGGG</sequence>
<dbReference type="KEGG" id="gtt:GUITHDRAFT_139973"/>
<evidence type="ECO:0000256" key="2">
    <source>
        <dbReference type="ARBA" id="ARBA00022679"/>
    </source>
</evidence>
<gene>
    <name evidence="5" type="ORF">GUITHDRAFT_139973</name>
</gene>
<dbReference type="InterPro" id="IPR010044">
    <property type="entry name" value="MTAP"/>
</dbReference>
<dbReference type="GO" id="GO:0005829">
    <property type="term" value="C:cytosol"/>
    <property type="evidence" value="ECO:0007669"/>
    <property type="project" value="TreeGrafter"/>
</dbReference>
<evidence type="ECO:0000313" key="7">
    <source>
        <dbReference type="Proteomes" id="UP000011087"/>
    </source>
</evidence>
<dbReference type="EnsemblProtists" id="EKX44123">
    <property type="protein sequence ID" value="EKX44123"/>
    <property type="gene ID" value="GUITHDRAFT_139973"/>
</dbReference>
<dbReference type="EMBL" id="JH993006">
    <property type="protein sequence ID" value="EKX44123.1"/>
    <property type="molecule type" value="Genomic_DNA"/>
</dbReference>
<keyword evidence="2" id="KW-0808">Transferase</keyword>
<dbReference type="PANTHER" id="PTHR42679:SF2">
    <property type="entry name" value="S-METHYL-5'-THIOADENOSINE PHOSPHORYLASE"/>
    <property type="match status" value="1"/>
</dbReference>
<dbReference type="eggNOG" id="ENOG502T19F">
    <property type="taxonomic scope" value="Eukaryota"/>
</dbReference>
<dbReference type="Proteomes" id="UP000011087">
    <property type="component" value="Unassembled WGS sequence"/>
</dbReference>
<feature type="domain" description="Nucleoside phosphorylase" evidence="4">
    <location>
        <begin position="80"/>
        <end position="250"/>
    </location>
</feature>
<dbReference type="Gene3D" id="3.40.50.1580">
    <property type="entry name" value="Nucleoside phosphorylase domain"/>
    <property type="match status" value="1"/>
</dbReference>
<organism evidence="5">
    <name type="scientific">Guillardia theta (strain CCMP2712)</name>
    <name type="common">Cryptophyte</name>
    <dbReference type="NCBI Taxonomy" id="905079"/>
    <lineage>
        <taxon>Eukaryota</taxon>
        <taxon>Cryptophyceae</taxon>
        <taxon>Pyrenomonadales</taxon>
        <taxon>Geminigeraceae</taxon>
        <taxon>Guillardia</taxon>
    </lineage>
</organism>
<dbReference type="GO" id="GO:0006166">
    <property type="term" value="P:purine ribonucleoside salvage"/>
    <property type="evidence" value="ECO:0007669"/>
    <property type="project" value="UniProtKB-KW"/>
</dbReference>
<proteinExistence type="predicted"/>
<reference evidence="5 7" key="1">
    <citation type="journal article" date="2012" name="Nature">
        <title>Algal genomes reveal evolutionary mosaicism and the fate of nucleomorphs.</title>
        <authorList>
            <consortium name="DOE Joint Genome Institute"/>
            <person name="Curtis B.A."/>
            <person name="Tanifuji G."/>
            <person name="Burki F."/>
            <person name="Gruber A."/>
            <person name="Irimia M."/>
            <person name="Maruyama S."/>
            <person name="Arias M.C."/>
            <person name="Ball S.G."/>
            <person name="Gile G.H."/>
            <person name="Hirakawa Y."/>
            <person name="Hopkins J.F."/>
            <person name="Kuo A."/>
            <person name="Rensing S.A."/>
            <person name="Schmutz J."/>
            <person name="Symeonidi A."/>
            <person name="Elias M."/>
            <person name="Eveleigh R.J."/>
            <person name="Herman E.K."/>
            <person name="Klute M.J."/>
            <person name="Nakayama T."/>
            <person name="Obornik M."/>
            <person name="Reyes-Prieto A."/>
            <person name="Armbrust E.V."/>
            <person name="Aves S.J."/>
            <person name="Beiko R.G."/>
            <person name="Coutinho P."/>
            <person name="Dacks J.B."/>
            <person name="Durnford D.G."/>
            <person name="Fast N.M."/>
            <person name="Green B.R."/>
            <person name="Grisdale C.J."/>
            <person name="Hempel F."/>
            <person name="Henrissat B."/>
            <person name="Hoppner M.P."/>
            <person name="Ishida K."/>
            <person name="Kim E."/>
            <person name="Koreny L."/>
            <person name="Kroth P.G."/>
            <person name="Liu Y."/>
            <person name="Malik S.B."/>
            <person name="Maier U.G."/>
            <person name="McRose D."/>
            <person name="Mock T."/>
            <person name="Neilson J.A."/>
            <person name="Onodera N.T."/>
            <person name="Poole A.M."/>
            <person name="Pritham E.J."/>
            <person name="Richards T.A."/>
            <person name="Rocap G."/>
            <person name="Roy S.W."/>
            <person name="Sarai C."/>
            <person name="Schaack S."/>
            <person name="Shirato S."/>
            <person name="Slamovits C.H."/>
            <person name="Spencer D.F."/>
            <person name="Suzuki S."/>
            <person name="Worden A.Z."/>
            <person name="Zauner S."/>
            <person name="Barry K."/>
            <person name="Bell C."/>
            <person name="Bharti A.K."/>
            <person name="Crow J.A."/>
            <person name="Grimwood J."/>
            <person name="Kramer R."/>
            <person name="Lindquist E."/>
            <person name="Lucas S."/>
            <person name="Salamov A."/>
            <person name="McFadden G.I."/>
            <person name="Lane C.E."/>
            <person name="Keeling P.J."/>
            <person name="Gray M.W."/>
            <person name="Grigoriev I.V."/>
            <person name="Archibald J.M."/>
        </authorList>
    </citation>
    <scope>NUCLEOTIDE SEQUENCE</scope>
    <source>
        <strain evidence="5 7">CCMP2712</strain>
    </source>
</reference>
<protein>
    <recommendedName>
        <fullName evidence="4">Nucleoside phosphorylase domain-containing protein</fullName>
    </recommendedName>
</protein>
<name>L1J6F5_GUITC</name>
<dbReference type="GeneID" id="17300819"/>
<keyword evidence="1" id="KW-0328">Glycosyltransferase</keyword>
<reference evidence="7" key="2">
    <citation type="submission" date="2012-11" db="EMBL/GenBank/DDBJ databases">
        <authorList>
            <person name="Kuo A."/>
            <person name="Curtis B.A."/>
            <person name="Tanifuji G."/>
            <person name="Burki F."/>
            <person name="Gruber A."/>
            <person name="Irimia M."/>
            <person name="Maruyama S."/>
            <person name="Arias M.C."/>
            <person name="Ball S.G."/>
            <person name="Gile G.H."/>
            <person name="Hirakawa Y."/>
            <person name="Hopkins J.F."/>
            <person name="Rensing S.A."/>
            <person name="Schmutz J."/>
            <person name="Symeonidi A."/>
            <person name="Elias M."/>
            <person name="Eveleigh R.J."/>
            <person name="Herman E.K."/>
            <person name="Klute M.J."/>
            <person name="Nakayama T."/>
            <person name="Obornik M."/>
            <person name="Reyes-Prieto A."/>
            <person name="Armbrust E.V."/>
            <person name="Aves S.J."/>
            <person name="Beiko R.G."/>
            <person name="Coutinho P."/>
            <person name="Dacks J.B."/>
            <person name="Durnford D.G."/>
            <person name="Fast N.M."/>
            <person name="Green B.R."/>
            <person name="Grisdale C."/>
            <person name="Hempe F."/>
            <person name="Henrissat B."/>
            <person name="Hoppner M.P."/>
            <person name="Ishida K.-I."/>
            <person name="Kim E."/>
            <person name="Koreny L."/>
            <person name="Kroth P.G."/>
            <person name="Liu Y."/>
            <person name="Malik S.-B."/>
            <person name="Maier U.G."/>
            <person name="McRose D."/>
            <person name="Mock T."/>
            <person name="Neilson J.A."/>
            <person name="Onodera N.T."/>
            <person name="Poole A.M."/>
            <person name="Pritham E.J."/>
            <person name="Richards T.A."/>
            <person name="Rocap G."/>
            <person name="Roy S.W."/>
            <person name="Sarai C."/>
            <person name="Schaack S."/>
            <person name="Shirato S."/>
            <person name="Slamovits C.H."/>
            <person name="Spencer D.F."/>
            <person name="Suzuki S."/>
            <person name="Worden A.Z."/>
            <person name="Zauner S."/>
            <person name="Barry K."/>
            <person name="Bell C."/>
            <person name="Bharti A.K."/>
            <person name="Crow J.A."/>
            <person name="Grimwood J."/>
            <person name="Kramer R."/>
            <person name="Lindquist E."/>
            <person name="Lucas S."/>
            <person name="Salamov A."/>
            <person name="McFadden G.I."/>
            <person name="Lane C.E."/>
            <person name="Keeling P.J."/>
            <person name="Gray M.W."/>
            <person name="Grigoriev I.V."/>
            <person name="Archibald J.M."/>
        </authorList>
    </citation>
    <scope>NUCLEOTIDE SEQUENCE</scope>
    <source>
        <strain evidence="7">CCMP2712</strain>
    </source>
</reference>
<evidence type="ECO:0000313" key="5">
    <source>
        <dbReference type="EMBL" id="EKX44123.1"/>
    </source>
</evidence>